<evidence type="ECO:0000256" key="2">
    <source>
        <dbReference type="ARBA" id="ARBA00022679"/>
    </source>
</evidence>
<keyword evidence="6" id="KW-1185">Reference proteome</keyword>
<dbReference type="EMBL" id="BKZQ01000004">
    <property type="protein sequence ID" value="GER69161.1"/>
    <property type="molecule type" value="Genomic_DNA"/>
</dbReference>
<evidence type="ECO:0000313" key="5">
    <source>
        <dbReference type="EMBL" id="GER69161.1"/>
    </source>
</evidence>
<feature type="domain" description="Sporulation initiation phosphotransferase B C-terminal" evidence="4">
    <location>
        <begin position="58"/>
        <end position="173"/>
    </location>
</feature>
<accession>A0A5J4JBN2</accession>
<dbReference type="RefSeq" id="WP_151679286.1">
    <property type="nucleotide sequence ID" value="NZ_BKZP01000005.1"/>
</dbReference>
<dbReference type="Gene3D" id="1.10.287.130">
    <property type="match status" value="1"/>
</dbReference>
<sequence length="184" mass="21027">MENWTTVEVLRHARHDWLNKLQLINGYASLNNMEKVKDIVEDIILEAQQESKLSNLHLPKFAELLLTYNWEGHPFRLEYEILDADKRLLPEDGRLYGWMKSFLACVEEMADPYGDNLLSLTFGTPQSAARFFFEFSGTIKTPGLLTGWLEAECRGRHVVHAQSETVFSVEVVFPEVPAGGKLLS</sequence>
<protein>
    <submittedName>
        <fullName evidence="5">Sporulation protein</fullName>
    </submittedName>
</protein>
<comment type="caution">
    <text evidence="5">The sequence shown here is derived from an EMBL/GenBank/DDBJ whole genome shotgun (WGS) entry which is preliminary data.</text>
</comment>
<organism evidence="5 6">
    <name type="scientific">Weizmannia acidilactici</name>
    <dbReference type="NCBI Taxonomy" id="2607726"/>
    <lineage>
        <taxon>Bacteria</taxon>
        <taxon>Bacillati</taxon>
        <taxon>Bacillota</taxon>
        <taxon>Bacilli</taxon>
        <taxon>Bacillales</taxon>
        <taxon>Bacillaceae</taxon>
        <taxon>Heyndrickxia</taxon>
    </lineage>
</organism>
<proteinExistence type="predicted"/>
<dbReference type="InterPro" id="IPR016120">
    <property type="entry name" value="Sig_transdc_His_kin_SpoOB"/>
</dbReference>
<dbReference type="AlphaFoldDB" id="A0A5J4JBN2"/>
<keyword evidence="2" id="KW-0808">Transferase</keyword>
<dbReference type="SMART" id="SM01317">
    <property type="entry name" value="SPOB_ab"/>
    <property type="match status" value="1"/>
</dbReference>
<dbReference type="InterPro" id="IPR037100">
    <property type="entry name" value="Spo0B_C_sf"/>
</dbReference>
<dbReference type="GO" id="GO:0000155">
    <property type="term" value="F:phosphorelay sensor kinase activity"/>
    <property type="evidence" value="ECO:0007669"/>
    <property type="project" value="InterPro"/>
</dbReference>
<dbReference type="Pfam" id="PF14682">
    <property type="entry name" value="SPOB_ab"/>
    <property type="match status" value="1"/>
</dbReference>
<gene>
    <name evidence="5" type="ORF">BpJC7_04640</name>
</gene>
<evidence type="ECO:0000256" key="1">
    <source>
        <dbReference type="ARBA" id="ARBA00022553"/>
    </source>
</evidence>
<dbReference type="Pfam" id="PF14689">
    <property type="entry name" value="SPOB_a"/>
    <property type="match status" value="1"/>
</dbReference>
<dbReference type="Gene3D" id="3.30.565.30">
    <property type="entry name" value="Sporulation initiation phosphotransferase B (SpoOB), C-terminal domain"/>
    <property type="match status" value="1"/>
</dbReference>
<evidence type="ECO:0000313" key="6">
    <source>
        <dbReference type="Proteomes" id="UP000391919"/>
    </source>
</evidence>
<dbReference type="InterPro" id="IPR039506">
    <property type="entry name" value="SPOB_a"/>
</dbReference>
<dbReference type="Proteomes" id="UP000391919">
    <property type="component" value="Unassembled WGS sequence"/>
</dbReference>
<evidence type="ECO:0000256" key="3">
    <source>
        <dbReference type="ARBA" id="ARBA00022777"/>
    </source>
</evidence>
<evidence type="ECO:0000259" key="4">
    <source>
        <dbReference type="SMART" id="SM01317"/>
    </source>
</evidence>
<keyword evidence="1" id="KW-0597">Phosphoprotein</keyword>
<dbReference type="SUPFAM" id="SSF55890">
    <property type="entry name" value="Sporulation response regulatory protein Spo0B"/>
    <property type="match status" value="1"/>
</dbReference>
<dbReference type="InterPro" id="IPR016122">
    <property type="entry name" value="SpoOB_C"/>
</dbReference>
<name>A0A5J4JBN2_9BACI</name>
<keyword evidence="3" id="KW-0418">Kinase</keyword>
<reference evidence="5 6" key="1">
    <citation type="submission" date="2019-09" db="EMBL/GenBank/DDBJ databases">
        <title>Draft genome sequence of Bacillus sp. JC-7.</title>
        <authorList>
            <person name="Tanaka N."/>
            <person name="Shiwa Y."/>
            <person name="Fujita N."/>
            <person name="Tanasupawat S."/>
        </authorList>
    </citation>
    <scope>NUCLEOTIDE SEQUENCE [LARGE SCALE GENOMIC DNA]</scope>
    <source>
        <strain evidence="5 6">JC-7</strain>
    </source>
</reference>